<keyword evidence="2" id="KW-0662">Pyridine nucleotide biosynthesis</keyword>
<dbReference type="InterPro" id="IPR036380">
    <property type="entry name" value="Isochorismatase-like_sf"/>
</dbReference>
<feature type="domain" description="Isochorismatase-like" evidence="8">
    <location>
        <begin position="11"/>
        <end position="197"/>
    </location>
</feature>
<sequence>MLSQTSNVRRALLVVDVQNDFCPGGALAVPEGDLVIEPLNRMIEYFDRKGLPVFFSRDWHPEDTEHFKTWPAHCVQNTQGAEFHPDLLKPISAKVITKGFSKKDDGYSPFEGVYLKGDDWPTPCQLLLGQPQGTSLYIGGLATDYCVKAACLDAVKFGYSVYLLTDACRAVNLKPMDEAEALEEMRRTGVVFTTTEEALKAAVI</sequence>
<evidence type="ECO:0000256" key="7">
    <source>
        <dbReference type="ARBA" id="ARBA00043224"/>
    </source>
</evidence>
<dbReference type="EMBL" id="MGKL01000013">
    <property type="protein sequence ID" value="OGN25802.1"/>
    <property type="molecule type" value="Genomic_DNA"/>
</dbReference>
<evidence type="ECO:0000256" key="2">
    <source>
        <dbReference type="ARBA" id="ARBA00022642"/>
    </source>
</evidence>
<dbReference type="AlphaFoldDB" id="A0A1F8GK71"/>
<dbReference type="GO" id="GO:0019363">
    <property type="term" value="P:pyridine nucleotide biosynthetic process"/>
    <property type="evidence" value="ECO:0007669"/>
    <property type="project" value="UniProtKB-KW"/>
</dbReference>
<reference evidence="9 10" key="1">
    <citation type="journal article" date="2016" name="Nat. Commun.">
        <title>Thousands of microbial genomes shed light on interconnected biogeochemical processes in an aquifer system.</title>
        <authorList>
            <person name="Anantharaman K."/>
            <person name="Brown C.T."/>
            <person name="Hug L.A."/>
            <person name="Sharon I."/>
            <person name="Castelle C.J."/>
            <person name="Probst A.J."/>
            <person name="Thomas B.C."/>
            <person name="Singh A."/>
            <person name="Wilkins M.J."/>
            <person name="Karaoz U."/>
            <person name="Brodie E.L."/>
            <person name="Williams K.H."/>
            <person name="Hubbard S.S."/>
            <person name="Banfield J.F."/>
        </authorList>
    </citation>
    <scope>NUCLEOTIDE SEQUENCE [LARGE SCALE GENOMIC DNA]</scope>
</reference>
<evidence type="ECO:0000256" key="4">
    <source>
        <dbReference type="ARBA" id="ARBA00022801"/>
    </source>
</evidence>
<evidence type="ECO:0000313" key="9">
    <source>
        <dbReference type="EMBL" id="OGN25802.1"/>
    </source>
</evidence>
<dbReference type="Pfam" id="PF00857">
    <property type="entry name" value="Isochorismatase"/>
    <property type="match status" value="1"/>
</dbReference>
<evidence type="ECO:0000313" key="10">
    <source>
        <dbReference type="Proteomes" id="UP000178256"/>
    </source>
</evidence>
<protein>
    <recommendedName>
        <fullName evidence="6">nicotinamidase</fullName>
        <ecNumber evidence="6">3.5.1.19</ecNumber>
    </recommendedName>
    <alternativeName>
        <fullName evidence="7">Nicotinamide deamidase</fullName>
    </alternativeName>
</protein>
<proteinExistence type="inferred from homology"/>
<dbReference type="InterPro" id="IPR052347">
    <property type="entry name" value="Isochorismatase_Nicotinamidase"/>
</dbReference>
<evidence type="ECO:0000256" key="1">
    <source>
        <dbReference type="ARBA" id="ARBA00006336"/>
    </source>
</evidence>
<keyword evidence="3" id="KW-0479">Metal-binding</keyword>
<dbReference type="GO" id="GO:0046872">
    <property type="term" value="F:metal ion binding"/>
    <property type="evidence" value="ECO:0007669"/>
    <property type="project" value="UniProtKB-KW"/>
</dbReference>
<dbReference type="STRING" id="1802697.A2925_00875"/>
<dbReference type="InterPro" id="IPR000868">
    <property type="entry name" value="Isochorismatase-like_dom"/>
</dbReference>
<name>A0A1F8GK71_9BACT</name>
<gene>
    <name evidence="9" type="ORF">A2925_00875</name>
</gene>
<dbReference type="Gene3D" id="3.40.50.850">
    <property type="entry name" value="Isochorismatase-like"/>
    <property type="match status" value="1"/>
</dbReference>
<comment type="caution">
    <text evidence="9">The sequence shown here is derived from an EMBL/GenBank/DDBJ whole genome shotgun (WGS) entry which is preliminary data.</text>
</comment>
<dbReference type="PANTHER" id="PTHR11080">
    <property type="entry name" value="PYRAZINAMIDASE/NICOTINAMIDASE"/>
    <property type="match status" value="1"/>
</dbReference>
<dbReference type="EC" id="3.5.1.19" evidence="6"/>
<dbReference type="PANTHER" id="PTHR11080:SF2">
    <property type="entry name" value="LD05707P"/>
    <property type="match status" value="1"/>
</dbReference>
<evidence type="ECO:0000256" key="6">
    <source>
        <dbReference type="ARBA" id="ARBA00039017"/>
    </source>
</evidence>
<accession>A0A1F8GK71</accession>
<keyword evidence="4" id="KW-0378">Hydrolase</keyword>
<evidence type="ECO:0000256" key="5">
    <source>
        <dbReference type="ARBA" id="ARBA00037900"/>
    </source>
</evidence>
<organism evidence="9 10">
    <name type="scientific">Candidatus Yanofskybacteria bacterium RIFCSPLOWO2_01_FULL_44_22</name>
    <dbReference type="NCBI Taxonomy" id="1802697"/>
    <lineage>
        <taxon>Bacteria</taxon>
        <taxon>Candidatus Yanofskyibacteriota</taxon>
    </lineage>
</organism>
<evidence type="ECO:0000259" key="8">
    <source>
        <dbReference type="Pfam" id="PF00857"/>
    </source>
</evidence>
<dbReference type="Proteomes" id="UP000178256">
    <property type="component" value="Unassembled WGS sequence"/>
</dbReference>
<comment type="similarity">
    <text evidence="1">Belongs to the isochorismatase family.</text>
</comment>
<evidence type="ECO:0000256" key="3">
    <source>
        <dbReference type="ARBA" id="ARBA00022723"/>
    </source>
</evidence>
<comment type="pathway">
    <text evidence="5">Cofactor biosynthesis; nicotinate biosynthesis; nicotinate from nicotinamide: step 1/1.</text>
</comment>
<dbReference type="SUPFAM" id="SSF52499">
    <property type="entry name" value="Isochorismatase-like hydrolases"/>
    <property type="match status" value="1"/>
</dbReference>
<dbReference type="GO" id="GO:0008936">
    <property type="term" value="F:nicotinamidase activity"/>
    <property type="evidence" value="ECO:0007669"/>
    <property type="project" value="UniProtKB-EC"/>
</dbReference>